<reference evidence="1 2" key="1">
    <citation type="journal article" date="2018" name="Front. Plant Sci.">
        <title>Red Clover (Trifolium pratense) and Zigzag Clover (T. medium) - A Picture of Genomic Similarities and Differences.</title>
        <authorList>
            <person name="Dluhosova J."/>
            <person name="Istvanek J."/>
            <person name="Nedelnik J."/>
            <person name="Repkova J."/>
        </authorList>
    </citation>
    <scope>NUCLEOTIDE SEQUENCE [LARGE SCALE GENOMIC DNA]</scope>
    <source>
        <strain evidence="2">cv. 10/8</strain>
        <tissue evidence="1">Leaf</tissue>
    </source>
</reference>
<keyword evidence="2" id="KW-1185">Reference proteome</keyword>
<dbReference type="EMBL" id="LXQA010011198">
    <property type="protein sequence ID" value="MCH86922.1"/>
    <property type="molecule type" value="Genomic_DNA"/>
</dbReference>
<dbReference type="AlphaFoldDB" id="A0A392MHE9"/>
<accession>A0A392MHE9</accession>
<organism evidence="1 2">
    <name type="scientific">Trifolium medium</name>
    <dbReference type="NCBI Taxonomy" id="97028"/>
    <lineage>
        <taxon>Eukaryota</taxon>
        <taxon>Viridiplantae</taxon>
        <taxon>Streptophyta</taxon>
        <taxon>Embryophyta</taxon>
        <taxon>Tracheophyta</taxon>
        <taxon>Spermatophyta</taxon>
        <taxon>Magnoliopsida</taxon>
        <taxon>eudicotyledons</taxon>
        <taxon>Gunneridae</taxon>
        <taxon>Pentapetalae</taxon>
        <taxon>rosids</taxon>
        <taxon>fabids</taxon>
        <taxon>Fabales</taxon>
        <taxon>Fabaceae</taxon>
        <taxon>Papilionoideae</taxon>
        <taxon>50 kb inversion clade</taxon>
        <taxon>NPAAA clade</taxon>
        <taxon>Hologalegina</taxon>
        <taxon>IRL clade</taxon>
        <taxon>Trifolieae</taxon>
        <taxon>Trifolium</taxon>
    </lineage>
</organism>
<evidence type="ECO:0000313" key="1">
    <source>
        <dbReference type="EMBL" id="MCH86922.1"/>
    </source>
</evidence>
<proteinExistence type="predicted"/>
<sequence>MHVFYPCGLQSFTSKLNSKHRLWILVVLLALASAALVQARGVPPQILN</sequence>
<evidence type="ECO:0000313" key="2">
    <source>
        <dbReference type="Proteomes" id="UP000265520"/>
    </source>
</evidence>
<protein>
    <submittedName>
        <fullName evidence="1">Uncharacterized protein</fullName>
    </submittedName>
</protein>
<gene>
    <name evidence="1" type="ORF">A2U01_0007785</name>
</gene>
<comment type="caution">
    <text evidence="1">The sequence shown here is derived from an EMBL/GenBank/DDBJ whole genome shotgun (WGS) entry which is preliminary data.</text>
</comment>
<feature type="non-terminal residue" evidence="1">
    <location>
        <position position="48"/>
    </location>
</feature>
<name>A0A392MHE9_9FABA</name>
<dbReference type="Proteomes" id="UP000265520">
    <property type="component" value="Unassembled WGS sequence"/>
</dbReference>